<dbReference type="Proteomes" id="UP000557483">
    <property type="component" value="Unassembled WGS sequence"/>
</dbReference>
<accession>A0A839CVL4</accession>
<keyword evidence="2" id="KW-0614">Plasmid</keyword>
<evidence type="ECO:0000313" key="3">
    <source>
        <dbReference type="Proteomes" id="UP000557483"/>
    </source>
</evidence>
<proteinExistence type="predicted"/>
<comment type="caution">
    <text evidence="2">The sequence shown here is derived from an EMBL/GenBank/DDBJ whole genome shotgun (WGS) entry which is preliminary data.</text>
</comment>
<geneLocation type="plasmid" evidence="2">
    <name>pRHBSTW-00092_2</name>
</geneLocation>
<feature type="transmembrane region" description="Helical" evidence="1">
    <location>
        <begin position="12"/>
        <end position="32"/>
    </location>
</feature>
<dbReference type="AlphaFoldDB" id="A0A839CVL4"/>
<organism evidence="2 3">
    <name type="scientific">Klebsiella grimontii</name>
    <dbReference type="NCBI Taxonomy" id="2058152"/>
    <lineage>
        <taxon>Bacteria</taxon>
        <taxon>Pseudomonadati</taxon>
        <taxon>Pseudomonadota</taxon>
        <taxon>Gammaproteobacteria</taxon>
        <taxon>Enterobacterales</taxon>
        <taxon>Enterobacteriaceae</taxon>
        <taxon>Klebsiella/Raoultella group</taxon>
        <taxon>Klebsiella</taxon>
    </lineage>
</organism>
<keyword evidence="1" id="KW-0472">Membrane</keyword>
<name>A0A839CVL4_9ENTR</name>
<reference evidence="2 3" key="1">
    <citation type="submission" date="2020-06" db="EMBL/GenBank/DDBJ databases">
        <title>REHAB project genomes.</title>
        <authorList>
            <person name="Shaw L.P."/>
        </authorList>
    </citation>
    <scope>NUCLEOTIDE SEQUENCE [LARGE SCALE GENOMIC DNA]</scope>
    <source>
        <strain evidence="2 3">RHBSTW-00092</strain>
        <plasmid evidence="2">pRHBSTW-00092_2</plasmid>
    </source>
</reference>
<dbReference type="EMBL" id="JABXRN010000002">
    <property type="protein sequence ID" value="MBA8127702.1"/>
    <property type="molecule type" value="Genomic_DNA"/>
</dbReference>
<protein>
    <submittedName>
        <fullName evidence="2">Uncharacterized protein</fullName>
    </submittedName>
</protein>
<keyword evidence="1" id="KW-0812">Transmembrane</keyword>
<sequence length="112" mass="12582">MAESLLIFDSDGYVRLFFAMAIIICGYGYVIMGVFIRDALACILMLFGLTGLSALFSFMVFMDKNMWAGSPDLTLSVITGFFTATVIFYMFYVLIYSFDRMGPVNSKTDGQY</sequence>
<feature type="transmembrane region" description="Helical" evidence="1">
    <location>
        <begin position="73"/>
        <end position="98"/>
    </location>
</feature>
<keyword evidence="1" id="KW-1133">Transmembrane helix</keyword>
<evidence type="ECO:0000256" key="1">
    <source>
        <dbReference type="SAM" id="Phobius"/>
    </source>
</evidence>
<feature type="transmembrane region" description="Helical" evidence="1">
    <location>
        <begin position="39"/>
        <end position="61"/>
    </location>
</feature>
<gene>
    <name evidence="2" type="ORF">HV064_28000</name>
</gene>
<evidence type="ECO:0000313" key="2">
    <source>
        <dbReference type="EMBL" id="MBA8127702.1"/>
    </source>
</evidence>
<dbReference type="RefSeq" id="WP_182189501.1">
    <property type="nucleotide sequence ID" value="NZ_JABXQY010000003.1"/>
</dbReference>